<dbReference type="AlphaFoldDB" id="A0A9Q9HAG6"/>
<protein>
    <submittedName>
        <fullName evidence="2">GNAT family N-acetyltransferase</fullName>
    </submittedName>
</protein>
<accession>A0A9Q9HAG6</accession>
<evidence type="ECO:0000313" key="2">
    <source>
        <dbReference type="EMBL" id="UWP96534.1"/>
    </source>
</evidence>
<feature type="domain" description="N-acetyltransferase" evidence="1">
    <location>
        <begin position="49"/>
        <end position="144"/>
    </location>
</feature>
<dbReference type="SUPFAM" id="SSF55729">
    <property type="entry name" value="Acyl-CoA N-acyltransferases (Nat)"/>
    <property type="match status" value="1"/>
</dbReference>
<evidence type="ECO:0000313" key="3">
    <source>
        <dbReference type="Proteomes" id="UP001057991"/>
    </source>
</evidence>
<dbReference type="InterPro" id="IPR000182">
    <property type="entry name" value="GNAT_dom"/>
</dbReference>
<sequence>MLLRKANESDASSIAALSLEVWIGTYLKHGINGVFADYALQEFTVDKIAAMLRDPMEHVIVSENKEGIDGFARISWNKAAPINCASTTEITTLYVQPRHHGRGIGKALLDQVFEVCRARGIEAVWLATNSENTNAIRFYEKLGFRKIGNTHFRINDQAYLNDVFCAQIGARDRT</sequence>
<dbReference type="CDD" id="cd04301">
    <property type="entry name" value="NAT_SF"/>
    <property type="match status" value="1"/>
</dbReference>
<dbReference type="PIRSF" id="PIRSF037663">
    <property type="entry name" value="Acetyltransf_GNAT_prd"/>
    <property type="match status" value="1"/>
</dbReference>
<organism evidence="2 3">
    <name type="scientific">Aliiroseovarius crassostreae</name>
    <dbReference type="NCBI Taxonomy" id="154981"/>
    <lineage>
        <taxon>Bacteria</taxon>
        <taxon>Pseudomonadati</taxon>
        <taxon>Pseudomonadota</taxon>
        <taxon>Alphaproteobacteria</taxon>
        <taxon>Rhodobacterales</taxon>
        <taxon>Paracoccaceae</taxon>
        <taxon>Aliiroseovarius</taxon>
    </lineage>
</organism>
<dbReference type="Proteomes" id="UP001057991">
    <property type="component" value="Chromosome"/>
</dbReference>
<gene>
    <name evidence="2" type="ORF">K3X48_06040</name>
</gene>
<dbReference type="PANTHER" id="PTHR43072:SF60">
    <property type="entry name" value="L-2,4-DIAMINOBUTYRIC ACID ACETYLTRANSFERASE"/>
    <property type="match status" value="1"/>
</dbReference>
<dbReference type="GO" id="GO:0016747">
    <property type="term" value="F:acyltransferase activity, transferring groups other than amino-acyl groups"/>
    <property type="evidence" value="ECO:0007669"/>
    <property type="project" value="InterPro"/>
</dbReference>
<name>A0A9Q9HAG6_9RHOB</name>
<dbReference type="InterPro" id="IPR017255">
    <property type="entry name" value="AcTrfase_GNAT_prd"/>
</dbReference>
<dbReference type="InterPro" id="IPR016181">
    <property type="entry name" value="Acyl_CoA_acyltransferase"/>
</dbReference>
<dbReference type="EMBL" id="CP080776">
    <property type="protein sequence ID" value="UWP96534.1"/>
    <property type="molecule type" value="Genomic_DNA"/>
</dbReference>
<dbReference type="Pfam" id="PF00583">
    <property type="entry name" value="Acetyltransf_1"/>
    <property type="match status" value="1"/>
</dbReference>
<evidence type="ECO:0000259" key="1">
    <source>
        <dbReference type="Pfam" id="PF00583"/>
    </source>
</evidence>
<reference evidence="2" key="1">
    <citation type="submission" date="2021-08" db="EMBL/GenBank/DDBJ databases">
        <authorList>
            <person name="Nwanade C."/>
            <person name="Wang M."/>
            <person name="Masoudi A."/>
            <person name="Yu Z."/>
            <person name="Liu J."/>
        </authorList>
    </citation>
    <scope>NUCLEOTIDE SEQUENCE</scope>
    <source>
        <strain evidence="2">S056</strain>
    </source>
</reference>
<dbReference type="PANTHER" id="PTHR43072">
    <property type="entry name" value="N-ACETYLTRANSFERASE"/>
    <property type="match status" value="1"/>
</dbReference>
<proteinExistence type="predicted"/>
<dbReference type="RefSeq" id="WP_259806642.1">
    <property type="nucleotide sequence ID" value="NZ_CP080776.1"/>
</dbReference>
<dbReference type="Gene3D" id="3.40.630.30">
    <property type="match status" value="1"/>
</dbReference>